<sequence length="476" mass="53937">MISVMARPSLTACLIYIVISPRVNVYVACDCPGQSAGGGDTCPISDSQHEKHKYLYNGRWSGYLQAINKSLEEYVPCEEEDNECSCHAPVIDDDLSPWSKTGISAELVERSKPRGVLYQVVNHKLYRSKECMFPFRCLGVEHFILKIVDELPDVEFVLNTRDWPQTHRLVESLPVFSFSKTREYSDIMYPAWTFWAGGPAISLYPTGIGRWDLQRDIIAKASNGAWTWEKKKALGFFRGSRTSAERDPLILLSRSKPELVDAQYTKNQAWKSDQDTLGRPAAKEVRFEDHCKYKYLFNFRGVAASFRLKHLFLSSMTFYTIRVLLNIMDVFADVNALTALLMTFVNGAIRARSRCVLVRCCCDVRDSMAMYLGGSVVLTILSCLCRKVEIFVLTMTPYDPIECCGVSRYVGFSTIDCLMSGFKGVLMMRLFEYYDDLCLVMDIKALIYKRQQEAIARAAMKTGPSPGTRKHLSTAA</sequence>
<evidence type="ECO:0000256" key="6">
    <source>
        <dbReference type="ARBA" id="ARBA00045690"/>
    </source>
</evidence>
<keyword evidence="5" id="KW-0808">Transferase</keyword>
<dbReference type="GO" id="GO:0045747">
    <property type="term" value="P:positive regulation of Notch signaling pathway"/>
    <property type="evidence" value="ECO:0007669"/>
    <property type="project" value="TreeGrafter"/>
</dbReference>
<feature type="domain" description="Glycosyl transferase CAP10" evidence="7">
    <location>
        <begin position="150"/>
        <end position="354"/>
    </location>
</feature>
<dbReference type="GO" id="GO:0035251">
    <property type="term" value="F:UDP-glucosyltransferase activity"/>
    <property type="evidence" value="ECO:0007669"/>
    <property type="project" value="TreeGrafter"/>
</dbReference>
<protein>
    <recommendedName>
        <fullName evidence="7">Glycosyl transferase CAP10 domain-containing protein</fullName>
    </recommendedName>
</protein>
<dbReference type="PANTHER" id="PTHR12203:SF35">
    <property type="entry name" value="PROTEIN O-GLUCOSYLTRANSFERASE 1"/>
    <property type="match status" value="1"/>
</dbReference>
<dbReference type="Proteomes" id="UP000821866">
    <property type="component" value="Unassembled WGS sequence"/>
</dbReference>
<reference evidence="8" key="2">
    <citation type="submission" date="2021-09" db="EMBL/GenBank/DDBJ databases">
        <authorList>
            <person name="Jia N."/>
            <person name="Wang J."/>
            <person name="Shi W."/>
            <person name="Du L."/>
            <person name="Sun Y."/>
            <person name="Zhan W."/>
            <person name="Jiang J."/>
            <person name="Wang Q."/>
            <person name="Zhang B."/>
            <person name="Ji P."/>
            <person name="Sakyi L.B."/>
            <person name="Cui X."/>
            <person name="Yuan T."/>
            <person name="Jiang B."/>
            <person name="Yang W."/>
            <person name="Lam T.T.-Y."/>
            <person name="Chang Q."/>
            <person name="Ding S."/>
            <person name="Wang X."/>
            <person name="Zhu J."/>
            <person name="Ruan X."/>
            <person name="Zhao L."/>
            <person name="Wei J."/>
            <person name="Que T."/>
            <person name="Du C."/>
            <person name="Cheng J."/>
            <person name="Dai P."/>
            <person name="Han X."/>
            <person name="Huang E."/>
            <person name="Gao Y."/>
            <person name="Liu J."/>
            <person name="Shao H."/>
            <person name="Ye R."/>
            <person name="Li L."/>
            <person name="Wei W."/>
            <person name="Wang X."/>
            <person name="Wang C."/>
            <person name="Huo Q."/>
            <person name="Li W."/>
            <person name="Guo W."/>
            <person name="Chen H."/>
            <person name="Chen S."/>
            <person name="Zhou L."/>
            <person name="Zhou L."/>
            <person name="Ni X."/>
            <person name="Tian J."/>
            <person name="Zhou Y."/>
            <person name="Sheng Y."/>
            <person name="Liu T."/>
            <person name="Pan Y."/>
            <person name="Xia L."/>
            <person name="Li J."/>
            <person name="Zhao F."/>
            <person name="Cao W."/>
        </authorList>
    </citation>
    <scope>NUCLEOTIDE SEQUENCE</scope>
    <source>
        <strain evidence="8">Rmic-2018</strain>
        <tissue evidence="8">Larvae</tissue>
    </source>
</reference>
<evidence type="ECO:0000259" key="7">
    <source>
        <dbReference type="SMART" id="SM00672"/>
    </source>
</evidence>
<dbReference type="GO" id="GO:0006493">
    <property type="term" value="P:protein O-linked glycosylation"/>
    <property type="evidence" value="ECO:0007669"/>
    <property type="project" value="TreeGrafter"/>
</dbReference>
<evidence type="ECO:0000256" key="4">
    <source>
        <dbReference type="ARBA" id="ARBA00022676"/>
    </source>
</evidence>
<dbReference type="GO" id="GO:0005788">
    <property type="term" value="C:endoplasmic reticulum lumen"/>
    <property type="evidence" value="ECO:0007669"/>
    <property type="project" value="UniProtKB-SubCell"/>
</dbReference>
<reference evidence="8" key="1">
    <citation type="journal article" date="2020" name="Cell">
        <title>Large-Scale Comparative Analyses of Tick Genomes Elucidate Their Genetic Diversity and Vector Capacities.</title>
        <authorList>
            <consortium name="Tick Genome and Microbiome Consortium (TIGMIC)"/>
            <person name="Jia N."/>
            <person name="Wang J."/>
            <person name="Shi W."/>
            <person name="Du L."/>
            <person name="Sun Y."/>
            <person name="Zhan W."/>
            <person name="Jiang J.F."/>
            <person name="Wang Q."/>
            <person name="Zhang B."/>
            <person name="Ji P."/>
            <person name="Bell-Sakyi L."/>
            <person name="Cui X.M."/>
            <person name="Yuan T.T."/>
            <person name="Jiang B.G."/>
            <person name="Yang W.F."/>
            <person name="Lam T.T."/>
            <person name="Chang Q.C."/>
            <person name="Ding S.J."/>
            <person name="Wang X.J."/>
            <person name="Zhu J.G."/>
            <person name="Ruan X.D."/>
            <person name="Zhao L."/>
            <person name="Wei J.T."/>
            <person name="Ye R.Z."/>
            <person name="Que T.C."/>
            <person name="Du C.H."/>
            <person name="Zhou Y.H."/>
            <person name="Cheng J.X."/>
            <person name="Dai P.F."/>
            <person name="Guo W.B."/>
            <person name="Han X.H."/>
            <person name="Huang E.J."/>
            <person name="Li L.F."/>
            <person name="Wei W."/>
            <person name="Gao Y.C."/>
            <person name="Liu J.Z."/>
            <person name="Shao H.Z."/>
            <person name="Wang X."/>
            <person name="Wang C.C."/>
            <person name="Yang T.C."/>
            <person name="Huo Q.B."/>
            <person name="Li W."/>
            <person name="Chen H.Y."/>
            <person name="Chen S.E."/>
            <person name="Zhou L.G."/>
            <person name="Ni X.B."/>
            <person name="Tian J.H."/>
            <person name="Sheng Y."/>
            <person name="Liu T."/>
            <person name="Pan Y.S."/>
            <person name="Xia L.Y."/>
            <person name="Li J."/>
            <person name="Zhao F."/>
            <person name="Cao W.C."/>
        </authorList>
    </citation>
    <scope>NUCLEOTIDE SEQUENCE</scope>
    <source>
        <strain evidence="8">Rmic-2018</strain>
    </source>
</reference>
<dbReference type="GO" id="GO:0035252">
    <property type="term" value="F:UDP-xylosyltransferase activity"/>
    <property type="evidence" value="ECO:0007669"/>
    <property type="project" value="TreeGrafter"/>
</dbReference>
<dbReference type="AlphaFoldDB" id="A0A9J6DW01"/>
<dbReference type="InterPro" id="IPR051091">
    <property type="entry name" value="O-Glucosyltr/Glycosyltrsf_90"/>
</dbReference>
<comment type="similarity">
    <text evidence="3">Belongs to the glycosyltransferase 90 family.</text>
</comment>
<evidence type="ECO:0000256" key="2">
    <source>
        <dbReference type="ARBA" id="ARBA00004922"/>
    </source>
</evidence>
<evidence type="ECO:0000256" key="1">
    <source>
        <dbReference type="ARBA" id="ARBA00004319"/>
    </source>
</evidence>
<keyword evidence="4" id="KW-0328">Glycosyltransferase</keyword>
<organism evidence="8 9">
    <name type="scientific">Rhipicephalus microplus</name>
    <name type="common">Cattle tick</name>
    <name type="synonym">Boophilus microplus</name>
    <dbReference type="NCBI Taxonomy" id="6941"/>
    <lineage>
        <taxon>Eukaryota</taxon>
        <taxon>Metazoa</taxon>
        <taxon>Ecdysozoa</taxon>
        <taxon>Arthropoda</taxon>
        <taxon>Chelicerata</taxon>
        <taxon>Arachnida</taxon>
        <taxon>Acari</taxon>
        <taxon>Parasitiformes</taxon>
        <taxon>Ixodida</taxon>
        <taxon>Ixodoidea</taxon>
        <taxon>Ixodidae</taxon>
        <taxon>Rhipicephalinae</taxon>
        <taxon>Rhipicephalus</taxon>
        <taxon>Boophilus</taxon>
    </lineage>
</organism>
<comment type="subcellular location">
    <subcellularLocation>
        <location evidence="1">Endoplasmic reticulum lumen</location>
    </subcellularLocation>
</comment>
<name>A0A9J6DW01_RHIMP</name>
<dbReference type="EMBL" id="JABSTU010000007">
    <property type="protein sequence ID" value="KAH8026042.1"/>
    <property type="molecule type" value="Genomic_DNA"/>
</dbReference>
<comment type="caution">
    <text evidence="8">The sequence shown here is derived from an EMBL/GenBank/DDBJ whole genome shotgun (WGS) entry which is preliminary data.</text>
</comment>
<dbReference type="PANTHER" id="PTHR12203">
    <property type="entry name" value="KDEL LYS-ASP-GLU-LEU CONTAINING - RELATED"/>
    <property type="match status" value="1"/>
</dbReference>
<evidence type="ECO:0000256" key="3">
    <source>
        <dbReference type="ARBA" id="ARBA00010118"/>
    </source>
</evidence>
<dbReference type="SMART" id="SM00672">
    <property type="entry name" value="CAP10"/>
    <property type="match status" value="1"/>
</dbReference>
<comment type="function">
    <text evidence="6">Protein O-glucosyltransferase. Catalyzes the reaction that attaches glucose through an O-glycosidic linkage to a conserved serine residue found in the consensus sequence C-X-S-X-[PA]-C in epidermal growth factor-like repeats. Regulates Notch signaling by glucosylating Notch in the ER, glucosylation is required for the correct folding and cleavage of Notch.</text>
</comment>
<gene>
    <name evidence="8" type="ORF">HPB51_015391</name>
</gene>
<accession>A0A9J6DW01</accession>
<comment type="pathway">
    <text evidence="2">Protein modification; protein glycosylation.</text>
</comment>
<evidence type="ECO:0000313" key="9">
    <source>
        <dbReference type="Proteomes" id="UP000821866"/>
    </source>
</evidence>
<proteinExistence type="inferred from homology"/>
<dbReference type="Pfam" id="PF05686">
    <property type="entry name" value="Glyco_transf_90"/>
    <property type="match status" value="1"/>
</dbReference>
<evidence type="ECO:0000313" key="8">
    <source>
        <dbReference type="EMBL" id="KAH8026042.1"/>
    </source>
</evidence>
<evidence type="ECO:0000256" key="5">
    <source>
        <dbReference type="ARBA" id="ARBA00022679"/>
    </source>
</evidence>
<dbReference type="InterPro" id="IPR006598">
    <property type="entry name" value="CAP10"/>
</dbReference>
<dbReference type="VEuPathDB" id="VectorBase:LOC119170362"/>
<keyword evidence="9" id="KW-1185">Reference proteome</keyword>